<evidence type="ECO:0000259" key="6">
    <source>
        <dbReference type="Pfam" id="PF00916"/>
    </source>
</evidence>
<feature type="transmembrane region" description="Helical" evidence="5">
    <location>
        <begin position="252"/>
        <end position="274"/>
    </location>
</feature>
<keyword evidence="3 5" id="KW-1133">Transmembrane helix</keyword>
<evidence type="ECO:0000313" key="7">
    <source>
        <dbReference type="EMBL" id="AEX53726.1"/>
    </source>
</evidence>
<evidence type="ECO:0000256" key="4">
    <source>
        <dbReference type="ARBA" id="ARBA00023136"/>
    </source>
</evidence>
<dbReference type="HOGENOM" id="CLU_003182_11_1_6"/>
<evidence type="ECO:0000256" key="2">
    <source>
        <dbReference type="ARBA" id="ARBA00022692"/>
    </source>
</evidence>
<dbReference type="Proteomes" id="UP000009010">
    <property type="component" value="Chromosome"/>
</dbReference>
<dbReference type="GO" id="GO:0016020">
    <property type="term" value="C:membrane"/>
    <property type="evidence" value="ECO:0007669"/>
    <property type="project" value="UniProtKB-SubCell"/>
</dbReference>
<feature type="transmembrane region" description="Helical" evidence="5">
    <location>
        <begin position="383"/>
        <end position="408"/>
    </location>
</feature>
<feature type="transmembrane region" description="Helical" evidence="5">
    <location>
        <begin position="44"/>
        <end position="60"/>
    </location>
</feature>
<feature type="transmembrane region" description="Helical" evidence="5">
    <location>
        <begin position="191"/>
        <end position="209"/>
    </location>
</feature>
<gene>
    <name evidence="7" type="ordered locus">Rahaq2_3951</name>
</gene>
<evidence type="ECO:0000256" key="5">
    <source>
        <dbReference type="SAM" id="Phobius"/>
    </source>
</evidence>
<name>H2ISM2_RAHAC</name>
<dbReference type="AlphaFoldDB" id="H2ISM2"/>
<dbReference type="STRING" id="745277.Rahaq2_3951"/>
<dbReference type="Pfam" id="PF00916">
    <property type="entry name" value="Sulfate_transp"/>
    <property type="match status" value="1"/>
</dbReference>
<feature type="transmembrane region" description="Helical" evidence="5">
    <location>
        <begin position="350"/>
        <end position="371"/>
    </location>
</feature>
<sequence>MTMKSSENLNMNFLRYDIPAGIVVFLVALPLSLGIAQASGLPPFVGLLTGVIGGVIVTLLSPSRFAVSGPAAGLVTIVVGAMETLGSFSSLLLALMLAGILQIVFGIIKAGRFVSLIPGSVIQGMLAAIGILLIMQQIPVALGYQGEDGLRGIFSDPAFSLSPTALIVPAVALLILWLWTTPPFKRIRLMTYVPGPLVAVLWGSLAVIFGDRIVPDSMQAMPRIALPKFDSVDEVTSQLEKPNWSAWNNPQIYVIAATLALVASLETLLSQEALKKLKEQTPAPSPNKEMRAQGIGNLISGFLGGMPITAVIVRSSVNVNTGARSKVSILLHGVLLLLCGMFFSDMLNTIPLACLAAVLLYTGYKLASPALFMTQWRLGLPQFLPFIATLAGILLFGMLAGIGIGLLAQLLSSTYKSHHNAMQLTRDENHYVMRFHQNLTFLHNPRLQSLLAEIPDNSVVRVERDNVGYIDPDVKAVLSDFVAKAPDRNITLHRWPVGH</sequence>
<reference evidence="8" key="2">
    <citation type="submission" date="2012-01" db="EMBL/GenBank/DDBJ databases">
        <title>Complete sequence of chromosome of Rahnella aquatilis CIP 78.65.</title>
        <authorList>
            <person name="Lucas S."/>
            <person name="Han J."/>
            <person name="Lapidus A."/>
            <person name="Cheng J.-F."/>
            <person name="Goodwin L."/>
            <person name="Pitluck S."/>
            <person name="Peters L."/>
            <person name="Ovchinnikova G."/>
            <person name="Held B."/>
            <person name="Detter J.C."/>
            <person name="Han C."/>
            <person name="Tapia R."/>
            <person name="Land M."/>
            <person name="Hauser L."/>
            <person name="Kyrpides N."/>
            <person name="Ivanova N."/>
            <person name="Pagani I."/>
            <person name="Sobecky P."/>
            <person name="Martinez R."/>
            <person name="Woyke T."/>
        </authorList>
    </citation>
    <scope>NUCLEOTIDE SEQUENCE [LARGE SCALE GENOMIC DNA]</scope>
    <source>
        <strain evidence="8">ATCC 33071 / DSM 4594 / JCM 1683 / NBRC 105701 / NCIMB 13365 / CIP 78.65</strain>
    </source>
</reference>
<dbReference type="InterPro" id="IPR011547">
    <property type="entry name" value="SLC26A/SulP_dom"/>
</dbReference>
<accession>H2ISM2</accession>
<feature type="transmembrane region" description="Helical" evidence="5">
    <location>
        <begin position="158"/>
        <end position="179"/>
    </location>
</feature>
<comment type="subcellular location">
    <subcellularLocation>
        <location evidence="1">Membrane</location>
        <topology evidence="1">Multi-pass membrane protein</topology>
    </subcellularLocation>
</comment>
<evidence type="ECO:0000256" key="1">
    <source>
        <dbReference type="ARBA" id="ARBA00004141"/>
    </source>
</evidence>
<dbReference type="PANTHER" id="PTHR11814">
    <property type="entry name" value="SULFATE TRANSPORTER"/>
    <property type="match status" value="1"/>
</dbReference>
<proteinExistence type="predicted"/>
<dbReference type="GO" id="GO:0055085">
    <property type="term" value="P:transmembrane transport"/>
    <property type="evidence" value="ECO:0007669"/>
    <property type="project" value="InterPro"/>
</dbReference>
<feature type="transmembrane region" description="Helical" evidence="5">
    <location>
        <begin position="325"/>
        <end position="343"/>
    </location>
</feature>
<dbReference type="KEGG" id="raq:Rahaq2_3951"/>
<protein>
    <submittedName>
        <fullName evidence="7">Sulfate permease-like transporter, MFS superfamily</fullName>
    </submittedName>
</protein>
<keyword evidence="4 5" id="KW-0472">Membrane</keyword>
<keyword evidence="8" id="KW-1185">Reference proteome</keyword>
<dbReference type="EMBL" id="CP003244">
    <property type="protein sequence ID" value="AEX53726.1"/>
    <property type="molecule type" value="Genomic_DNA"/>
</dbReference>
<reference evidence="7 8" key="1">
    <citation type="journal article" date="2012" name="J. Bacteriol.">
        <title>Complete Genome Sequence of Rahnella aquatilis CIP 78.65.</title>
        <authorList>
            <person name="Martinez R.J."/>
            <person name="Bruce D."/>
            <person name="Detter C."/>
            <person name="Goodwin L.A."/>
            <person name="Han J."/>
            <person name="Han C.S."/>
            <person name="Held B."/>
            <person name="Land M.L."/>
            <person name="Mikhailova N."/>
            <person name="Nolan M."/>
            <person name="Pennacchio L."/>
            <person name="Pitluck S."/>
            <person name="Tapia R."/>
            <person name="Woyke T."/>
            <person name="Sobecky P.A."/>
        </authorList>
    </citation>
    <scope>NUCLEOTIDE SEQUENCE [LARGE SCALE GENOMIC DNA]</scope>
    <source>
        <strain evidence="8">ATCC 33071 / DSM 4594 / JCM 1683 / NBRC 105701 / NCIMB 13365 / CIP 78.65</strain>
    </source>
</reference>
<feature type="transmembrane region" description="Helical" evidence="5">
    <location>
        <begin position="88"/>
        <end position="108"/>
    </location>
</feature>
<dbReference type="PATRIC" id="fig|745277.3.peg.3790"/>
<dbReference type="eggNOG" id="COG0659">
    <property type="taxonomic scope" value="Bacteria"/>
</dbReference>
<feature type="domain" description="SLC26A/SulP transporter" evidence="6">
    <location>
        <begin position="14"/>
        <end position="384"/>
    </location>
</feature>
<evidence type="ECO:0000313" key="8">
    <source>
        <dbReference type="Proteomes" id="UP000009010"/>
    </source>
</evidence>
<evidence type="ECO:0000256" key="3">
    <source>
        <dbReference type="ARBA" id="ARBA00022989"/>
    </source>
</evidence>
<keyword evidence="2 5" id="KW-0812">Transmembrane</keyword>
<organism evidence="7 8">
    <name type="scientific">Rahnella aquatilis (strain ATCC 33071 / DSM 4594 / JCM 1683 / NBRC 105701 / NCIMB 13365 / CIP 78.65)</name>
    <dbReference type="NCBI Taxonomy" id="745277"/>
    <lineage>
        <taxon>Bacteria</taxon>
        <taxon>Pseudomonadati</taxon>
        <taxon>Pseudomonadota</taxon>
        <taxon>Gammaproteobacteria</taxon>
        <taxon>Enterobacterales</taxon>
        <taxon>Yersiniaceae</taxon>
        <taxon>Rahnella</taxon>
    </lineage>
</organism>
<feature type="transmembrane region" description="Helical" evidence="5">
    <location>
        <begin position="295"/>
        <end position="313"/>
    </location>
</feature>
<feature type="transmembrane region" description="Helical" evidence="5">
    <location>
        <begin position="65"/>
        <end position="82"/>
    </location>
</feature>
<dbReference type="InterPro" id="IPR001902">
    <property type="entry name" value="SLC26A/SulP_fam"/>
</dbReference>
<feature type="transmembrane region" description="Helical" evidence="5">
    <location>
        <begin position="120"/>
        <end position="138"/>
    </location>
</feature>